<proteinExistence type="predicted"/>
<evidence type="ECO:0000313" key="1">
    <source>
        <dbReference type="EMBL" id="MBB5131137.1"/>
    </source>
</evidence>
<name>A0A840P1K9_9ACTN</name>
<sequence>MPALAERVRGRLAAVVVVLAAGVGAGGCAEVAEVSGAVVRVQACQDGIAAATALAESLPGLRARPAELAKALDDTAVRLEEAAEQAGDRTLREALEGLAVSYRDLEAEEPERAADRAARTTAKYLQVITASCAGQ</sequence>
<comment type="caution">
    <text evidence="1">The sequence shown here is derived from an EMBL/GenBank/DDBJ whole genome shotgun (WGS) entry which is preliminary data.</text>
</comment>
<gene>
    <name evidence="1" type="ORF">HNP84_000843</name>
</gene>
<dbReference type="AlphaFoldDB" id="A0A840P1K9"/>
<accession>A0A840P1K9</accession>
<organism evidence="1 2">
    <name type="scientific">Thermocatellispora tengchongensis</name>
    <dbReference type="NCBI Taxonomy" id="1073253"/>
    <lineage>
        <taxon>Bacteria</taxon>
        <taxon>Bacillati</taxon>
        <taxon>Actinomycetota</taxon>
        <taxon>Actinomycetes</taxon>
        <taxon>Streptosporangiales</taxon>
        <taxon>Streptosporangiaceae</taxon>
        <taxon>Thermocatellispora</taxon>
    </lineage>
</organism>
<dbReference type="Proteomes" id="UP000578449">
    <property type="component" value="Unassembled WGS sequence"/>
</dbReference>
<dbReference type="PROSITE" id="PS51257">
    <property type="entry name" value="PROKAR_LIPOPROTEIN"/>
    <property type="match status" value="1"/>
</dbReference>
<dbReference type="RefSeq" id="WP_185047988.1">
    <property type="nucleotide sequence ID" value="NZ_BAABIX010000044.1"/>
</dbReference>
<evidence type="ECO:0000313" key="2">
    <source>
        <dbReference type="Proteomes" id="UP000578449"/>
    </source>
</evidence>
<reference evidence="1 2" key="1">
    <citation type="submission" date="2020-08" db="EMBL/GenBank/DDBJ databases">
        <title>Genomic Encyclopedia of Type Strains, Phase IV (KMG-IV): sequencing the most valuable type-strain genomes for metagenomic binning, comparative biology and taxonomic classification.</title>
        <authorList>
            <person name="Goeker M."/>
        </authorList>
    </citation>
    <scope>NUCLEOTIDE SEQUENCE [LARGE SCALE GENOMIC DNA]</scope>
    <source>
        <strain evidence="1 2">DSM 45615</strain>
    </source>
</reference>
<protein>
    <submittedName>
        <fullName evidence="1">Uncharacterized protein</fullName>
    </submittedName>
</protein>
<dbReference type="EMBL" id="JACHGN010000002">
    <property type="protein sequence ID" value="MBB5131137.1"/>
    <property type="molecule type" value="Genomic_DNA"/>
</dbReference>
<keyword evidence="2" id="KW-1185">Reference proteome</keyword>